<keyword evidence="1" id="KW-0732">Signal</keyword>
<comment type="caution">
    <text evidence="2">The sequence shown here is derived from an EMBL/GenBank/DDBJ whole genome shotgun (WGS) entry which is preliminary data.</text>
</comment>
<name>A0A7J6CG71_9TELE</name>
<evidence type="ECO:0000256" key="1">
    <source>
        <dbReference type="SAM" id="SignalP"/>
    </source>
</evidence>
<keyword evidence="3" id="KW-1185">Reference proteome</keyword>
<evidence type="ECO:0008006" key="4">
    <source>
        <dbReference type="Google" id="ProtNLM"/>
    </source>
</evidence>
<protein>
    <recommendedName>
        <fullName evidence="4">Secreted protein</fullName>
    </recommendedName>
</protein>
<proteinExistence type="predicted"/>
<sequence length="72" mass="8243">MAWNFSCVCLCLHVVGDLHGVSYLHWLVYERAGVRVRQTSSVSPTAEEVPHGQPLRYLDRYRDGADKTYGIY</sequence>
<feature type="signal peptide" evidence="1">
    <location>
        <begin position="1"/>
        <end position="20"/>
    </location>
</feature>
<dbReference type="AlphaFoldDB" id="A0A7J6CG71"/>
<evidence type="ECO:0000313" key="3">
    <source>
        <dbReference type="Proteomes" id="UP000579812"/>
    </source>
</evidence>
<organism evidence="2 3">
    <name type="scientific">Onychostoma macrolepis</name>
    <dbReference type="NCBI Taxonomy" id="369639"/>
    <lineage>
        <taxon>Eukaryota</taxon>
        <taxon>Metazoa</taxon>
        <taxon>Chordata</taxon>
        <taxon>Craniata</taxon>
        <taxon>Vertebrata</taxon>
        <taxon>Euteleostomi</taxon>
        <taxon>Actinopterygii</taxon>
        <taxon>Neopterygii</taxon>
        <taxon>Teleostei</taxon>
        <taxon>Ostariophysi</taxon>
        <taxon>Cypriniformes</taxon>
        <taxon>Cyprinidae</taxon>
        <taxon>Acrossocheilinae</taxon>
        <taxon>Onychostoma</taxon>
    </lineage>
</organism>
<evidence type="ECO:0000313" key="2">
    <source>
        <dbReference type="EMBL" id="KAF4106309.1"/>
    </source>
</evidence>
<reference evidence="2 3" key="1">
    <citation type="submission" date="2020-04" db="EMBL/GenBank/DDBJ databases">
        <title>Chromosome-level genome assembly of a cyprinid fish Onychostoma macrolepis by integration of Nanopore Sequencing, Bionano and Hi-C technology.</title>
        <authorList>
            <person name="Wang D."/>
        </authorList>
    </citation>
    <scope>NUCLEOTIDE SEQUENCE [LARGE SCALE GENOMIC DNA]</scope>
    <source>
        <strain evidence="2">SWU-2019</strain>
        <tissue evidence="2">Muscle</tissue>
    </source>
</reference>
<feature type="chain" id="PRO_5029707794" description="Secreted protein" evidence="1">
    <location>
        <begin position="21"/>
        <end position="72"/>
    </location>
</feature>
<dbReference type="Proteomes" id="UP000579812">
    <property type="component" value="Unassembled WGS sequence"/>
</dbReference>
<gene>
    <name evidence="2" type="ORF">G5714_012299</name>
</gene>
<dbReference type="EMBL" id="JAAMOB010000012">
    <property type="protein sequence ID" value="KAF4106309.1"/>
    <property type="molecule type" value="Genomic_DNA"/>
</dbReference>
<accession>A0A7J6CG71</accession>